<proteinExistence type="predicted"/>
<dbReference type="PANTHER" id="PTHR42942">
    <property type="entry name" value="6-O-METHYLGUANINE DNA METHYLTRANSFERASE"/>
    <property type="match status" value="1"/>
</dbReference>
<gene>
    <name evidence="3" type="ORF">D4765_14865</name>
</gene>
<dbReference type="GO" id="GO:0006281">
    <property type="term" value="P:DNA repair"/>
    <property type="evidence" value="ECO:0007669"/>
    <property type="project" value="InterPro"/>
</dbReference>
<dbReference type="Proteomes" id="UP000306192">
    <property type="component" value="Unassembled WGS sequence"/>
</dbReference>
<dbReference type="PANTHER" id="PTHR42942:SF1">
    <property type="entry name" value="ALKYLTRANSFERASE-LIKE PROTEIN 1"/>
    <property type="match status" value="1"/>
</dbReference>
<dbReference type="OrthoDB" id="9132167at2"/>
<dbReference type="EMBL" id="QYRT01000035">
    <property type="protein sequence ID" value="TIH33475.1"/>
    <property type="molecule type" value="Genomic_DNA"/>
</dbReference>
<dbReference type="InterPro" id="IPR052520">
    <property type="entry name" value="ATL_DNA_repair"/>
</dbReference>
<name>A0A4T2BPA8_9MICO</name>
<evidence type="ECO:0000256" key="1">
    <source>
        <dbReference type="ARBA" id="ARBA00022763"/>
    </source>
</evidence>
<dbReference type="SUPFAM" id="SSF46767">
    <property type="entry name" value="Methylated DNA-protein cysteine methyltransferase, C-terminal domain"/>
    <property type="match status" value="1"/>
</dbReference>
<dbReference type="InterPro" id="IPR014048">
    <property type="entry name" value="MethylDNA_cys_MeTrfase_DNA-bd"/>
</dbReference>
<accession>A0A4T2BPA8</accession>
<evidence type="ECO:0000313" key="4">
    <source>
        <dbReference type="Proteomes" id="UP000306192"/>
    </source>
</evidence>
<dbReference type="GO" id="GO:0003824">
    <property type="term" value="F:catalytic activity"/>
    <property type="evidence" value="ECO:0007669"/>
    <property type="project" value="InterPro"/>
</dbReference>
<keyword evidence="1" id="KW-0227">DNA damage</keyword>
<feature type="domain" description="Methylated-DNA-[protein]-cysteine S-methyltransferase DNA binding" evidence="2">
    <location>
        <begin position="23"/>
        <end position="87"/>
    </location>
</feature>
<dbReference type="CDD" id="cd06445">
    <property type="entry name" value="ATase"/>
    <property type="match status" value="1"/>
</dbReference>
<keyword evidence="4" id="KW-1185">Reference proteome</keyword>
<dbReference type="Gene3D" id="1.10.10.10">
    <property type="entry name" value="Winged helix-like DNA-binding domain superfamily/Winged helix DNA-binding domain"/>
    <property type="match status" value="1"/>
</dbReference>
<evidence type="ECO:0000313" key="3">
    <source>
        <dbReference type="EMBL" id="TIH33475.1"/>
    </source>
</evidence>
<sequence>MARPSQHSRSDVTASSPSEAVDFGALVLEVVDAIPPGCVLTYGDVAALLGSRAARAVGTVLARSGGAHPWWRVVRSGGHPAPGHEAAAREHYEGEGTPLTGSLKEAGYRVDYALAKWNASG</sequence>
<dbReference type="InterPro" id="IPR036217">
    <property type="entry name" value="MethylDNA_cys_MeTrfase_DNAb"/>
</dbReference>
<dbReference type="Pfam" id="PF01035">
    <property type="entry name" value="DNA_binding_1"/>
    <property type="match status" value="1"/>
</dbReference>
<reference evidence="3 4" key="1">
    <citation type="journal article" date="2019" name="Microorganisms">
        <title>Systematic Affiliation and Genome Analysis of Subtercola vilae DB165(T) with Particular Emphasis on Cold Adaptation of an Isolate from a High-Altitude Cold Volcano Lake.</title>
        <authorList>
            <person name="Villalobos A.S."/>
            <person name="Wiese J."/>
            <person name="Imhoff J.F."/>
            <person name="Dorador C."/>
            <person name="Keller A."/>
            <person name="Hentschel U."/>
        </authorList>
    </citation>
    <scope>NUCLEOTIDE SEQUENCE [LARGE SCALE GENOMIC DNA]</scope>
    <source>
        <strain evidence="3 4">DB165</strain>
    </source>
</reference>
<comment type="caution">
    <text evidence="3">The sequence shown here is derived from an EMBL/GenBank/DDBJ whole genome shotgun (WGS) entry which is preliminary data.</text>
</comment>
<evidence type="ECO:0000259" key="2">
    <source>
        <dbReference type="Pfam" id="PF01035"/>
    </source>
</evidence>
<protein>
    <submittedName>
        <fullName evidence="3">MGMT family protein</fullName>
    </submittedName>
</protein>
<dbReference type="InterPro" id="IPR036388">
    <property type="entry name" value="WH-like_DNA-bd_sf"/>
</dbReference>
<organism evidence="3 4">
    <name type="scientific">Subtercola vilae</name>
    <dbReference type="NCBI Taxonomy" id="2056433"/>
    <lineage>
        <taxon>Bacteria</taxon>
        <taxon>Bacillati</taxon>
        <taxon>Actinomycetota</taxon>
        <taxon>Actinomycetes</taxon>
        <taxon>Micrococcales</taxon>
        <taxon>Microbacteriaceae</taxon>
        <taxon>Subtercola</taxon>
    </lineage>
</organism>
<dbReference type="AlphaFoldDB" id="A0A4T2BPA8"/>